<feature type="transmembrane region" description="Helical" evidence="7">
    <location>
        <begin position="468"/>
        <end position="489"/>
    </location>
</feature>
<dbReference type="Proteomes" id="UP000664081">
    <property type="component" value="Unassembled WGS sequence"/>
</dbReference>
<dbReference type="GO" id="GO:0005886">
    <property type="term" value="C:plasma membrane"/>
    <property type="evidence" value="ECO:0007669"/>
    <property type="project" value="TreeGrafter"/>
</dbReference>
<protein>
    <submittedName>
        <fullName evidence="9">Solute:sodium symporter family transporter</fullName>
    </submittedName>
</protein>
<dbReference type="NCBIfam" id="TIGR00813">
    <property type="entry name" value="sss"/>
    <property type="match status" value="1"/>
</dbReference>
<feature type="transmembrane region" description="Helical" evidence="7">
    <location>
        <begin position="509"/>
        <end position="530"/>
    </location>
</feature>
<evidence type="ECO:0000256" key="2">
    <source>
        <dbReference type="ARBA" id="ARBA00006434"/>
    </source>
</evidence>
<feature type="transmembrane region" description="Helical" evidence="7">
    <location>
        <begin position="334"/>
        <end position="358"/>
    </location>
</feature>
<evidence type="ECO:0000313" key="9">
    <source>
        <dbReference type="EMBL" id="PTK60769.1"/>
    </source>
</evidence>
<feature type="transmembrane region" description="Helical" evidence="7">
    <location>
        <begin position="77"/>
        <end position="99"/>
    </location>
</feature>
<dbReference type="OrthoDB" id="9814523at2"/>
<reference evidence="9" key="2">
    <citation type="submission" date="2018-03" db="EMBL/GenBank/DDBJ databases">
        <authorList>
            <person name="Keele B.F."/>
        </authorList>
    </citation>
    <scope>NUCLEOTIDE SEQUENCE</scope>
    <source>
        <strain evidence="9">SNUC 4337</strain>
    </source>
</reference>
<evidence type="ECO:0000313" key="8">
    <source>
        <dbReference type="EMBL" id="MBO1225864.1"/>
    </source>
</evidence>
<organism evidence="9 10">
    <name type="scientific">Staphylococcus nepalensis</name>
    <dbReference type="NCBI Taxonomy" id="214473"/>
    <lineage>
        <taxon>Bacteria</taxon>
        <taxon>Bacillati</taxon>
        <taxon>Bacillota</taxon>
        <taxon>Bacilli</taxon>
        <taxon>Bacillales</taxon>
        <taxon>Staphylococcaceae</taxon>
        <taxon>Staphylococcus</taxon>
    </lineage>
</organism>
<sequence length="575" mass="63738">MSGTLFTLFSCAGFMALVAWYAYYKTKNKVNDSTGYFLAGRTLTGSFIAGSLVLTNLSAEQLIGLNGQAYNANLTNMAWEVTAGFSVIILSLILLPRYLKGAFTTLPEFLNDRFDQGTRLLVVMLFMLGYGLVTIPSILYSGAIAVLQFFDIPSMLGITFEQSMWLSVWVIGIIGSMYAIFGGLRAVAISDTINGIGLLIVGLIVPILGFITLGSGDFLVGIKTVITDHPEKLNSIGSKEDGVPFGTIFTGMIFANLFYWGTNQYVIQRTLGAKNLAEGQKGALFTGFLKILVPFLMMVPGVIAFHLYGSNLKTMDLAYPTLINDVFPKFLNGFFLAVLLGAVFSSFNSLLNSAATMFTYDIYKVIFNKKANDQQMIRVSQWFGITLSLITFFISPLLIYAPDGLWTVIREFTGFFNIPIIAIVLIGIFSKRVPAIGAKIVIISHVFIYYFLMWGMPTFLNVTLPINFIHIQGALFLAEIIFLLVMGRFKPLKQPFVFINKSRVDLTPWKYATPVSICLVSTMIFTFTLFSKIGLAIEDGIVSIWFWPFTLVLVIATLIASLIAVQSWKRKYLSK</sequence>
<feature type="transmembrane region" description="Helical" evidence="7">
    <location>
        <begin position="164"/>
        <end position="184"/>
    </location>
</feature>
<keyword evidence="3 7" id="KW-0812">Transmembrane</keyword>
<keyword evidence="11" id="KW-1185">Reference proteome</keyword>
<feature type="transmembrane region" description="Helical" evidence="7">
    <location>
        <begin position="282"/>
        <end position="308"/>
    </location>
</feature>
<dbReference type="GeneID" id="66776922"/>
<dbReference type="InterPro" id="IPR001734">
    <property type="entry name" value="Na/solute_symporter"/>
</dbReference>
<dbReference type="CDD" id="cd10328">
    <property type="entry name" value="SLC5sbd_YidK"/>
    <property type="match status" value="1"/>
</dbReference>
<comment type="similarity">
    <text evidence="2 6">Belongs to the sodium:solute symporter (SSF) (TC 2.A.21) family.</text>
</comment>
<evidence type="ECO:0000256" key="6">
    <source>
        <dbReference type="RuleBase" id="RU362091"/>
    </source>
</evidence>
<evidence type="ECO:0000313" key="10">
    <source>
        <dbReference type="Proteomes" id="UP000240400"/>
    </source>
</evidence>
<dbReference type="PANTHER" id="PTHR11819">
    <property type="entry name" value="SOLUTE CARRIER FAMILY 5"/>
    <property type="match status" value="1"/>
</dbReference>
<evidence type="ECO:0000256" key="5">
    <source>
        <dbReference type="ARBA" id="ARBA00023136"/>
    </source>
</evidence>
<dbReference type="Proteomes" id="UP000240400">
    <property type="component" value="Unassembled WGS sequence"/>
</dbReference>
<dbReference type="PANTHER" id="PTHR11819:SF195">
    <property type="entry name" value="SODIUM_GLUCOSE COTRANSPORTER 4"/>
    <property type="match status" value="1"/>
</dbReference>
<evidence type="ECO:0000313" key="11">
    <source>
        <dbReference type="Proteomes" id="UP000664081"/>
    </source>
</evidence>
<keyword evidence="5 7" id="KW-0472">Membrane</keyword>
<dbReference type="EMBL" id="PZHR01000003">
    <property type="protein sequence ID" value="PTK60769.1"/>
    <property type="molecule type" value="Genomic_DNA"/>
</dbReference>
<dbReference type="RefSeq" id="WP_096809801.1">
    <property type="nucleotide sequence ID" value="NZ_CABIWM010000004.1"/>
</dbReference>
<dbReference type="KEGG" id="snl:BJD96_07385"/>
<evidence type="ECO:0000256" key="7">
    <source>
        <dbReference type="SAM" id="Phobius"/>
    </source>
</evidence>
<comment type="caution">
    <text evidence="9">The sequence shown here is derived from an EMBL/GenBank/DDBJ whole genome shotgun (WGS) entry which is preliminary data.</text>
</comment>
<dbReference type="GO" id="GO:0005412">
    <property type="term" value="F:D-glucose:sodium symporter activity"/>
    <property type="evidence" value="ECO:0007669"/>
    <property type="project" value="TreeGrafter"/>
</dbReference>
<evidence type="ECO:0000256" key="4">
    <source>
        <dbReference type="ARBA" id="ARBA00022989"/>
    </source>
</evidence>
<gene>
    <name evidence="9" type="ORF">BUZ61_01420</name>
    <name evidence="8" type="ORF">J3T88_00825</name>
</gene>
<dbReference type="Gene3D" id="1.20.1730.10">
    <property type="entry name" value="Sodium/glucose cotransporter"/>
    <property type="match status" value="1"/>
</dbReference>
<dbReference type="EMBL" id="JAFNLT010000001">
    <property type="protein sequence ID" value="MBO1225864.1"/>
    <property type="molecule type" value="Genomic_DNA"/>
</dbReference>
<keyword evidence="4 7" id="KW-1133">Transmembrane helix</keyword>
<comment type="subcellular location">
    <subcellularLocation>
        <location evidence="1">Membrane</location>
        <topology evidence="1">Multi-pass membrane protein</topology>
    </subcellularLocation>
</comment>
<accession>A0A291JL64</accession>
<feature type="transmembrane region" description="Helical" evidence="7">
    <location>
        <begin position="6"/>
        <end position="24"/>
    </location>
</feature>
<proteinExistence type="inferred from homology"/>
<feature type="transmembrane region" description="Helical" evidence="7">
    <location>
        <begin position="36"/>
        <end position="57"/>
    </location>
</feature>
<dbReference type="PROSITE" id="PS50283">
    <property type="entry name" value="NA_SOLUT_SYMP_3"/>
    <property type="match status" value="1"/>
</dbReference>
<evidence type="ECO:0000256" key="3">
    <source>
        <dbReference type="ARBA" id="ARBA00022692"/>
    </source>
</evidence>
<name>A0A291JL64_9STAP</name>
<feature type="transmembrane region" description="Helical" evidence="7">
    <location>
        <begin position="412"/>
        <end position="429"/>
    </location>
</feature>
<feature type="transmembrane region" description="Helical" evidence="7">
    <location>
        <begin position="542"/>
        <end position="565"/>
    </location>
</feature>
<dbReference type="Pfam" id="PF00474">
    <property type="entry name" value="SSF"/>
    <property type="match status" value="1"/>
</dbReference>
<evidence type="ECO:0000256" key="1">
    <source>
        <dbReference type="ARBA" id="ARBA00004141"/>
    </source>
</evidence>
<feature type="transmembrane region" description="Helical" evidence="7">
    <location>
        <begin position="436"/>
        <end position="456"/>
    </location>
</feature>
<dbReference type="AlphaFoldDB" id="A0A291JL64"/>
<feature type="transmembrane region" description="Helical" evidence="7">
    <location>
        <begin position="242"/>
        <end position="261"/>
    </location>
</feature>
<feature type="transmembrane region" description="Helical" evidence="7">
    <location>
        <begin position="379"/>
        <end position="400"/>
    </location>
</feature>
<dbReference type="NCBIfam" id="NF007790">
    <property type="entry name" value="PRK10484.1"/>
    <property type="match status" value="1"/>
</dbReference>
<feature type="transmembrane region" description="Helical" evidence="7">
    <location>
        <begin position="196"/>
        <end position="222"/>
    </location>
</feature>
<reference evidence="9 10" key="1">
    <citation type="journal article" date="2016" name="Front. Microbiol.">
        <title>Comprehensive Phylogenetic Analysis of Bovine Non-aureus Staphylococci Species Based on Whole-Genome Sequencing.</title>
        <authorList>
            <person name="Naushad S."/>
            <person name="Barkema H.W."/>
            <person name="Luby C."/>
            <person name="Condas L.A."/>
            <person name="Nobrega D.B."/>
            <person name="Carson D.A."/>
            <person name="De Buck J."/>
        </authorList>
    </citation>
    <scope>NUCLEOTIDE SEQUENCE [LARGE SCALE GENOMIC DNA]</scope>
    <source>
        <strain evidence="9 10">SNUC 4337</strain>
    </source>
</reference>
<feature type="transmembrane region" description="Helical" evidence="7">
    <location>
        <begin position="120"/>
        <end position="144"/>
    </location>
</feature>
<reference evidence="8 11" key="3">
    <citation type="submission" date="2021-03" db="EMBL/GenBank/DDBJ databases">
        <title>Staphylococci and Mammaliicocci in bats.</title>
        <authorList>
            <person name="Fountain K."/>
        </authorList>
    </citation>
    <scope>NUCLEOTIDE SEQUENCE [LARGE SCALE GENOMIC DNA]</scope>
    <source>
        <strain evidence="8 11">18_1_E_SW</strain>
    </source>
</reference>
<dbReference type="InterPro" id="IPR038377">
    <property type="entry name" value="Na/Glc_symporter_sf"/>
</dbReference>